<evidence type="ECO:0000259" key="2">
    <source>
        <dbReference type="Pfam" id="PF00561"/>
    </source>
</evidence>
<comment type="caution">
    <text evidence="3">The sequence shown here is derived from an EMBL/GenBank/DDBJ whole genome shotgun (WGS) entry which is preliminary data.</text>
</comment>
<keyword evidence="1" id="KW-0812">Transmembrane</keyword>
<keyword evidence="3" id="KW-0378">Hydrolase</keyword>
<protein>
    <submittedName>
        <fullName evidence="3">Alpha/beta hydrolase</fullName>
    </submittedName>
</protein>
<feature type="domain" description="AB hydrolase-1" evidence="2">
    <location>
        <begin position="6"/>
        <end position="236"/>
    </location>
</feature>
<dbReference type="EMBL" id="JBELOE010000239">
    <property type="protein sequence ID" value="MER2492965.1"/>
    <property type="molecule type" value="Genomic_DNA"/>
</dbReference>
<keyword evidence="1" id="KW-0472">Membrane</keyword>
<dbReference type="Proteomes" id="UP001467690">
    <property type="component" value="Unassembled WGS sequence"/>
</dbReference>
<dbReference type="InterPro" id="IPR029058">
    <property type="entry name" value="AB_hydrolase_fold"/>
</dbReference>
<keyword evidence="4" id="KW-1185">Reference proteome</keyword>
<evidence type="ECO:0000313" key="3">
    <source>
        <dbReference type="EMBL" id="MER2492965.1"/>
    </source>
</evidence>
<organism evidence="3 4">
    <name type="scientific">Catenovulum sediminis</name>
    <dbReference type="NCBI Taxonomy" id="1740262"/>
    <lineage>
        <taxon>Bacteria</taxon>
        <taxon>Pseudomonadati</taxon>
        <taxon>Pseudomonadota</taxon>
        <taxon>Gammaproteobacteria</taxon>
        <taxon>Alteromonadales</taxon>
        <taxon>Alteromonadaceae</taxon>
        <taxon>Catenovulum</taxon>
    </lineage>
</organism>
<proteinExistence type="predicted"/>
<keyword evidence="1" id="KW-1133">Transmembrane helix</keyword>
<dbReference type="Pfam" id="PF00561">
    <property type="entry name" value="Abhydrolase_1"/>
    <property type="match status" value="1"/>
</dbReference>
<dbReference type="GO" id="GO:0016787">
    <property type="term" value="F:hydrolase activity"/>
    <property type="evidence" value="ECO:0007669"/>
    <property type="project" value="UniProtKB-KW"/>
</dbReference>
<dbReference type="SUPFAM" id="SSF53474">
    <property type="entry name" value="alpha/beta-Hydrolases"/>
    <property type="match status" value="1"/>
</dbReference>
<name>A0ABV1RJR0_9ALTE</name>
<accession>A0ABV1RJR0</accession>
<feature type="transmembrane region" description="Helical" evidence="1">
    <location>
        <begin position="99"/>
        <end position="117"/>
    </location>
</feature>
<dbReference type="InterPro" id="IPR000073">
    <property type="entry name" value="AB_hydrolase_1"/>
</dbReference>
<dbReference type="RefSeq" id="WP_350402401.1">
    <property type="nucleotide sequence ID" value="NZ_JBELOE010000239.1"/>
</dbReference>
<reference evidence="3 4" key="1">
    <citation type="submission" date="2024-06" db="EMBL/GenBank/DDBJ databases">
        <authorList>
            <person name="Chen R.Y."/>
        </authorList>
    </citation>
    <scope>NUCLEOTIDE SEQUENCE [LARGE SCALE GENOMIC DNA]</scope>
    <source>
        <strain evidence="3 4">D2</strain>
    </source>
</reference>
<sequence>MNKINAIVLLRGLMREHRHWGDFSEKLKQSLPGLPIVALDVPGNGDLNEEKSKLNIHDVSEFLHQCMQQRYGKNYKVAIVSISMGAMVALDWANSFRQHVLAITLINTSVAGYLPFYRRLKSQNYYKILKALFSGIEQRERLILEMTSNQKIIPERLDERVNIAKSAPVKRINFIRQLISAARFKICKQPDVAIQILYSKNDNLVDPKCSMVLAKEWGVEVAETCDGGHDLTLDNPDWVLQQFLIFYKGLN</sequence>
<feature type="transmembrane region" description="Helical" evidence="1">
    <location>
        <begin position="75"/>
        <end position="93"/>
    </location>
</feature>
<evidence type="ECO:0000313" key="4">
    <source>
        <dbReference type="Proteomes" id="UP001467690"/>
    </source>
</evidence>
<dbReference type="Gene3D" id="3.40.50.1820">
    <property type="entry name" value="alpha/beta hydrolase"/>
    <property type="match status" value="1"/>
</dbReference>
<gene>
    <name evidence="3" type="ORF">ABS311_13865</name>
</gene>
<evidence type="ECO:0000256" key="1">
    <source>
        <dbReference type="SAM" id="Phobius"/>
    </source>
</evidence>